<evidence type="ECO:0000313" key="2">
    <source>
        <dbReference type="EMBL" id="HIU53955.1"/>
    </source>
</evidence>
<name>A0A9D1M5D2_9PROT</name>
<evidence type="ECO:0000259" key="1">
    <source>
        <dbReference type="Pfam" id="PF00535"/>
    </source>
</evidence>
<comment type="caution">
    <text evidence="2">The sequence shown here is derived from an EMBL/GenBank/DDBJ whole genome shotgun (WGS) entry which is preliminary data.</text>
</comment>
<dbReference type="PANTHER" id="PTHR22916">
    <property type="entry name" value="GLYCOSYLTRANSFERASE"/>
    <property type="match status" value="1"/>
</dbReference>
<proteinExistence type="predicted"/>
<gene>
    <name evidence="2" type="ORF">IAD20_07750</name>
</gene>
<dbReference type="Gene3D" id="3.90.550.10">
    <property type="entry name" value="Spore Coat Polysaccharide Biosynthesis Protein SpsA, Chain A"/>
    <property type="match status" value="1"/>
</dbReference>
<dbReference type="PANTHER" id="PTHR22916:SF67">
    <property type="entry name" value="COLANIC ACID BIOSYNTHESIS GLYCOSYL TRANSFERASE WCAE-RELATED"/>
    <property type="match status" value="1"/>
</dbReference>
<reference evidence="2" key="2">
    <citation type="journal article" date="2021" name="PeerJ">
        <title>Extensive microbial diversity within the chicken gut microbiome revealed by metagenomics and culture.</title>
        <authorList>
            <person name="Gilroy R."/>
            <person name="Ravi A."/>
            <person name="Getino M."/>
            <person name="Pursley I."/>
            <person name="Horton D.L."/>
            <person name="Alikhan N.F."/>
            <person name="Baker D."/>
            <person name="Gharbi K."/>
            <person name="Hall N."/>
            <person name="Watson M."/>
            <person name="Adriaenssens E.M."/>
            <person name="Foster-Nyarko E."/>
            <person name="Jarju S."/>
            <person name="Secka A."/>
            <person name="Antonio M."/>
            <person name="Oren A."/>
            <person name="Chaudhuri R.R."/>
            <person name="La Ragione R."/>
            <person name="Hildebrand F."/>
            <person name="Pallen M.J."/>
        </authorList>
    </citation>
    <scope>NUCLEOTIDE SEQUENCE</scope>
    <source>
        <strain evidence="2">ChiW3-316</strain>
    </source>
</reference>
<dbReference type="EMBL" id="DVNC01000052">
    <property type="protein sequence ID" value="HIU53955.1"/>
    <property type="molecule type" value="Genomic_DNA"/>
</dbReference>
<feature type="domain" description="Glycosyltransferase 2-like" evidence="1">
    <location>
        <begin position="8"/>
        <end position="152"/>
    </location>
</feature>
<sequence length="311" mass="35681">MSDPIDISIITASYNLLKSGRKEKIIRCLESIHAQKNVKYEHLIIDGASTDGTLEFLSPYEKKGWIKIYSEPDKGIYDAFNKGIDKALGKYVCFINSDDYLNTPEGLSVSLNLLQQTGADFSYSPVSYEQGGHIISTDEKRTDMRNVFYHIPGCHQGMLFKKSLFGQIGLHELKFEICADYDFILRAVLSKATSVRVPQSYAVFSMEGLSGSNPEQLAQESIAIKAKNYNCSYKEAEKIHQTLYVPWKLYIKLLSCMAVDNKFSYLLWNWRHSPQRQKLKALRHWIFTLRTRKGRRALRILGINIVSEEKR</sequence>
<dbReference type="InterPro" id="IPR029044">
    <property type="entry name" value="Nucleotide-diphossugar_trans"/>
</dbReference>
<evidence type="ECO:0000313" key="3">
    <source>
        <dbReference type="Proteomes" id="UP000824107"/>
    </source>
</evidence>
<dbReference type="CDD" id="cd06433">
    <property type="entry name" value="GT_2_WfgS_like"/>
    <property type="match status" value="1"/>
</dbReference>
<protein>
    <submittedName>
        <fullName evidence="2">Glycosyltransferase</fullName>
    </submittedName>
</protein>
<accession>A0A9D1M5D2</accession>
<dbReference type="GO" id="GO:0016758">
    <property type="term" value="F:hexosyltransferase activity"/>
    <property type="evidence" value="ECO:0007669"/>
    <property type="project" value="UniProtKB-ARBA"/>
</dbReference>
<organism evidence="2 3">
    <name type="scientific">Candidatus Scatocola faecipullorum</name>
    <dbReference type="NCBI Taxonomy" id="2840917"/>
    <lineage>
        <taxon>Bacteria</taxon>
        <taxon>Pseudomonadati</taxon>
        <taxon>Pseudomonadota</taxon>
        <taxon>Alphaproteobacteria</taxon>
        <taxon>Rhodospirillales</taxon>
        <taxon>Rhodospirillaceae</taxon>
        <taxon>Rhodospirillaceae incertae sedis</taxon>
        <taxon>Candidatus Scatocola</taxon>
    </lineage>
</organism>
<dbReference type="SUPFAM" id="SSF53448">
    <property type="entry name" value="Nucleotide-diphospho-sugar transferases"/>
    <property type="match status" value="1"/>
</dbReference>
<dbReference type="InterPro" id="IPR001173">
    <property type="entry name" value="Glyco_trans_2-like"/>
</dbReference>
<dbReference type="Pfam" id="PF00535">
    <property type="entry name" value="Glycos_transf_2"/>
    <property type="match status" value="1"/>
</dbReference>
<dbReference type="AlphaFoldDB" id="A0A9D1M5D2"/>
<reference evidence="2" key="1">
    <citation type="submission" date="2020-10" db="EMBL/GenBank/DDBJ databases">
        <authorList>
            <person name="Gilroy R."/>
        </authorList>
    </citation>
    <scope>NUCLEOTIDE SEQUENCE</scope>
    <source>
        <strain evidence="2">ChiW3-316</strain>
    </source>
</reference>
<dbReference type="Proteomes" id="UP000824107">
    <property type="component" value="Unassembled WGS sequence"/>
</dbReference>